<dbReference type="Proteomes" id="UP001152759">
    <property type="component" value="Chromosome 2"/>
</dbReference>
<evidence type="ECO:0000313" key="4">
    <source>
        <dbReference type="EMBL" id="CAH0385362.1"/>
    </source>
</evidence>
<feature type="compositionally biased region" description="Polar residues" evidence="2">
    <location>
        <begin position="59"/>
        <end position="73"/>
    </location>
</feature>
<feature type="region of interest" description="Disordered" evidence="2">
    <location>
        <begin position="295"/>
        <end position="325"/>
    </location>
</feature>
<comment type="similarity">
    <text evidence="1">Belongs to the AAA ATPase family.</text>
</comment>
<accession>A0A9P0A357</accession>
<feature type="domain" description="AAA+ ATPase" evidence="3">
    <location>
        <begin position="176"/>
        <end position="360"/>
    </location>
</feature>
<dbReference type="PANTHER" id="PTHR23074:SF19">
    <property type="entry name" value="KATANIN P60 ATPASE-CONTAINING SUBUNIT A1"/>
    <property type="match status" value="1"/>
</dbReference>
<keyword evidence="1" id="KW-0067">ATP-binding</keyword>
<evidence type="ECO:0000256" key="1">
    <source>
        <dbReference type="RuleBase" id="RU003651"/>
    </source>
</evidence>
<proteinExistence type="inferred from homology"/>
<dbReference type="Pfam" id="PF00004">
    <property type="entry name" value="AAA"/>
    <property type="match status" value="1"/>
</dbReference>
<dbReference type="GO" id="GO:0015630">
    <property type="term" value="C:microtubule cytoskeleton"/>
    <property type="evidence" value="ECO:0007669"/>
    <property type="project" value="TreeGrafter"/>
</dbReference>
<dbReference type="InterPro" id="IPR027417">
    <property type="entry name" value="P-loop_NTPase"/>
</dbReference>
<dbReference type="GO" id="GO:0016887">
    <property type="term" value="F:ATP hydrolysis activity"/>
    <property type="evidence" value="ECO:0007669"/>
    <property type="project" value="InterPro"/>
</dbReference>
<dbReference type="InterPro" id="IPR003959">
    <property type="entry name" value="ATPase_AAA_core"/>
</dbReference>
<feature type="compositionally biased region" description="Low complexity" evidence="2">
    <location>
        <begin position="304"/>
        <end position="315"/>
    </location>
</feature>
<dbReference type="InterPro" id="IPR041569">
    <property type="entry name" value="AAA_lid_3"/>
</dbReference>
<dbReference type="PANTHER" id="PTHR23074">
    <property type="entry name" value="AAA DOMAIN-CONTAINING"/>
    <property type="match status" value="1"/>
</dbReference>
<dbReference type="InterPro" id="IPR003960">
    <property type="entry name" value="ATPase_AAA_CS"/>
</dbReference>
<feature type="compositionally biased region" description="Basic residues" evidence="2">
    <location>
        <begin position="75"/>
        <end position="87"/>
    </location>
</feature>
<feature type="compositionally biased region" description="Gly residues" evidence="2">
    <location>
        <begin position="19"/>
        <end position="52"/>
    </location>
</feature>
<dbReference type="InterPro" id="IPR050304">
    <property type="entry name" value="MT-severing_AAA_ATPase"/>
</dbReference>
<dbReference type="GO" id="GO:0005524">
    <property type="term" value="F:ATP binding"/>
    <property type="evidence" value="ECO:0007669"/>
    <property type="project" value="UniProtKB-KW"/>
</dbReference>
<keyword evidence="1" id="KW-0547">Nucleotide-binding</keyword>
<gene>
    <name evidence="4" type="ORF">BEMITA_LOCUS4593</name>
</gene>
<feature type="region of interest" description="Disordered" evidence="2">
    <location>
        <begin position="1"/>
        <end position="104"/>
    </location>
</feature>
<dbReference type="SUPFAM" id="SSF52540">
    <property type="entry name" value="P-loop containing nucleoside triphosphate hydrolases"/>
    <property type="match status" value="1"/>
</dbReference>
<dbReference type="PROSITE" id="PS00674">
    <property type="entry name" value="AAA"/>
    <property type="match status" value="1"/>
</dbReference>
<dbReference type="GO" id="GO:0051013">
    <property type="term" value="P:microtubule severing"/>
    <property type="evidence" value="ECO:0007669"/>
    <property type="project" value="TreeGrafter"/>
</dbReference>
<dbReference type="FunFam" id="3.40.50.300:FF:000159">
    <property type="entry name" value="Katanin p60 ATPase-containing subunit A1"/>
    <property type="match status" value="1"/>
</dbReference>
<dbReference type="SMART" id="SM00382">
    <property type="entry name" value="AAA"/>
    <property type="match status" value="1"/>
</dbReference>
<reference evidence="4" key="1">
    <citation type="submission" date="2021-12" db="EMBL/GenBank/DDBJ databases">
        <authorList>
            <person name="King R."/>
        </authorList>
    </citation>
    <scope>NUCLEOTIDE SEQUENCE</scope>
</reference>
<dbReference type="EMBL" id="OU963863">
    <property type="protein sequence ID" value="CAH0385362.1"/>
    <property type="molecule type" value="Genomic_DNA"/>
</dbReference>
<dbReference type="Gene3D" id="1.10.8.60">
    <property type="match status" value="1"/>
</dbReference>
<name>A0A9P0A357_BEMTA</name>
<evidence type="ECO:0000256" key="2">
    <source>
        <dbReference type="SAM" id="MobiDB-lite"/>
    </source>
</evidence>
<sequence length="469" mass="50571">MPRREMELSAGTTTFGHLLAGGTGGGTGRGGGTGGGTGRGGGTGGAKKGGTQPGKAAGSKSTKSTHLSGASSSKKNAKGKIKRKDKNKGKEKAKDKVKKITPPPTTRPFFSPLFFLGNNSLEEAQMIKSLARDIIQVNPNVHWKDIAALDDAKRTLQEAIILPTLRPDFFKGIRRPWKGVLMVGPPGTGKTMLAKAVATESKTTFFNVTAASLLAKYFGDSEKLVRVLFKLARTYAPSTIFIDEICSICSKRDNVVENEASRRLKAELLVQMDGLCSDLDGQQDLSLADTAGIRPFESPAQPQAGPSSNPATPGPSGTGGAPKDSARKQLVVIAASNHPWDIDEALRRRLEKRIYVPLPDARAREALLHLNLRELKVDPTVQIPELASAMAGYSAADITVVCRDASFMAMRRRMAQAQSLTEMREIDLAEIDKPISAEDFEQAVRNVSKSVSSHENSQYERWIEEFGSR</sequence>
<protein>
    <recommendedName>
        <fullName evidence="3">AAA+ ATPase domain-containing protein</fullName>
    </recommendedName>
</protein>
<organism evidence="4 5">
    <name type="scientific">Bemisia tabaci</name>
    <name type="common">Sweetpotato whitefly</name>
    <name type="synonym">Aleurodes tabaci</name>
    <dbReference type="NCBI Taxonomy" id="7038"/>
    <lineage>
        <taxon>Eukaryota</taxon>
        <taxon>Metazoa</taxon>
        <taxon>Ecdysozoa</taxon>
        <taxon>Arthropoda</taxon>
        <taxon>Hexapoda</taxon>
        <taxon>Insecta</taxon>
        <taxon>Pterygota</taxon>
        <taxon>Neoptera</taxon>
        <taxon>Paraneoptera</taxon>
        <taxon>Hemiptera</taxon>
        <taxon>Sternorrhyncha</taxon>
        <taxon>Aleyrodoidea</taxon>
        <taxon>Aleyrodidae</taxon>
        <taxon>Aleyrodinae</taxon>
        <taxon>Bemisia</taxon>
    </lineage>
</organism>
<dbReference type="AlphaFoldDB" id="A0A9P0A357"/>
<dbReference type="Gene3D" id="3.40.50.300">
    <property type="entry name" value="P-loop containing nucleotide triphosphate hydrolases"/>
    <property type="match status" value="2"/>
</dbReference>
<evidence type="ECO:0000313" key="5">
    <source>
        <dbReference type="Proteomes" id="UP001152759"/>
    </source>
</evidence>
<keyword evidence="5" id="KW-1185">Reference proteome</keyword>
<dbReference type="Pfam" id="PF17862">
    <property type="entry name" value="AAA_lid_3"/>
    <property type="match status" value="1"/>
</dbReference>
<dbReference type="KEGG" id="btab:109029988"/>
<evidence type="ECO:0000259" key="3">
    <source>
        <dbReference type="SMART" id="SM00382"/>
    </source>
</evidence>
<dbReference type="InterPro" id="IPR003593">
    <property type="entry name" value="AAA+_ATPase"/>
</dbReference>